<sequence length="70" mass="8053">MNREMMTLPEVARYIGVAPATLVRVLCNRGSLDGVPLPEAVDKAPPGRRHWLFHEVRQFRHALERARHQV</sequence>
<dbReference type="EMBL" id="LN907827">
    <property type="protein sequence ID" value="CUU25646.1"/>
    <property type="molecule type" value="Genomic_DNA"/>
</dbReference>
<accession>A0A0U5L5E6</accession>
<dbReference type="KEGG" id="ege:EM595_3415"/>
<evidence type="ECO:0000313" key="2">
    <source>
        <dbReference type="Proteomes" id="UP000059419"/>
    </source>
</evidence>
<dbReference type="Proteomes" id="UP000059419">
    <property type="component" value="Chromosome 1"/>
</dbReference>
<name>A0A0U5L5E6_9GAMM</name>
<proteinExistence type="predicted"/>
<evidence type="ECO:0000313" key="1">
    <source>
        <dbReference type="EMBL" id="CUU25646.1"/>
    </source>
</evidence>
<dbReference type="OrthoDB" id="6548491at2"/>
<evidence type="ECO:0008006" key="3">
    <source>
        <dbReference type="Google" id="ProtNLM"/>
    </source>
</evidence>
<keyword evidence="2" id="KW-1185">Reference proteome</keyword>
<dbReference type="PATRIC" id="fig|1619313.3.peg.3543"/>
<dbReference type="RefSeq" id="WP_067434864.1">
    <property type="nucleotide sequence ID" value="NZ_CP072598.1"/>
</dbReference>
<organism evidence="1 2">
    <name type="scientific">Duffyella gerundensis</name>
    <dbReference type="NCBI Taxonomy" id="1619313"/>
    <lineage>
        <taxon>Bacteria</taxon>
        <taxon>Pseudomonadati</taxon>
        <taxon>Pseudomonadota</taxon>
        <taxon>Gammaproteobacteria</taxon>
        <taxon>Enterobacterales</taxon>
        <taxon>Erwiniaceae</taxon>
        <taxon>Duffyella</taxon>
    </lineage>
</organism>
<dbReference type="GeneID" id="84611607"/>
<dbReference type="AlphaFoldDB" id="A0A0U5L5E6"/>
<protein>
    <recommendedName>
        <fullName evidence="3">Helix-turn-helix domain-containing protein</fullName>
    </recommendedName>
</protein>
<reference evidence="2" key="1">
    <citation type="submission" date="2015-11" db="EMBL/GenBank/DDBJ databases">
        <authorList>
            <person name="Blom J."/>
        </authorList>
    </citation>
    <scope>NUCLEOTIDE SEQUENCE [LARGE SCALE GENOMIC DNA]</scope>
</reference>
<gene>
    <name evidence="1" type="ORF">EM595_3415</name>
</gene>